<comment type="caution">
    <text evidence="1">The sequence shown here is derived from an EMBL/GenBank/DDBJ whole genome shotgun (WGS) entry which is preliminary data.</text>
</comment>
<dbReference type="EMBL" id="CAXIEN010000125">
    <property type="protein sequence ID" value="CAL1279797.1"/>
    <property type="molecule type" value="Genomic_DNA"/>
</dbReference>
<reference evidence="1 2" key="1">
    <citation type="submission" date="2024-04" db="EMBL/GenBank/DDBJ databases">
        <authorList>
            <person name="Rising A."/>
            <person name="Reimegard J."/>
            <person name="Sonavane S."/>
            <person name="Akerstrom W."/>
            <person name="Nylinder S."/>
            <person name="Hedman E."/>
            <person name="Kallberg Y."/>
        </authorList>
    </citation>
    <scope>NUCLEOTIDE SEQUENCE [LARGE SCALE GENOMIC DNA]</scope>
</reference>
<evidence type="ECO:0000313" key="1">
    <source>
        <dbReference type="EMBL" id="CAL1279797.1"/>
    </source>
</evidence>
<evidence type="ECO:0000313" key="2">
    <source>
        <dbReference type="Proteomes" id="UP001497382"/>
    </source>
</evidence>
<proteinExistence type="predicted"/>
<sequence length="90" mass="10518">MRVHRLSQDNPELKLCRTFLFPSNSSILSVISHLDRDPTSMKSESPSGCNSLFVYGFRNDVGPVVRWKSRVSRVDLLSRWRQEQKIQKLR</sequence>
<protein>
    <submittedName>
        <fullName evidence="1">Uncharacterized protein</fullName>
    </submittedName>
</protein>
<name>A0AAV2A7X5_9ARAC</name>
<keyword evidence="2" id="KW-1185">Reference proteome</keyword>
<dbReference type="AlphaFoldDB" id="A0AAV2A7X5"/>
<gene>
    <name evidence="1" type="ORF">LARSCL_LOCUS10599</name>
</gene>
<accession>A0AAV2A7X5</accession>
<dbReference type="Proteomes" id="UP001497382">
    <property type="component" value="Unassembled WGS sequence"/>
</dbReference>
<organism evidence="1 2">
    <name type="scientific">Larinioides sclopetarius</name>
    <dbReference type="NCBI Taxonomy" id="280406"/>
    <lineage>
        <taxon>Eukaryota</taxon>
        <taxon>Metazoa</taxon>
        <taxon>Ecdysozoa</taxon>
        <taxon>Arthropoda</taxon>
        <taxon>Chelicerata</taxon>
        <taxon>Arachnida</taxon>
        <taxon>Araneae</taxon>
        <taxon>Araneomorphae</taxon>
        <taxon>Entelegynae</taxon>
        <taxon>Araneoidea</taxon>
        <taxon>Araneidae</taxon>
        <taxon>Larinioides</taxon>
    </lineage>
</organism>